<evidence type="ECO:0000313" key="2">
    <source>
        <dbReference type="Proteomes" id="UP000603865"/>
    </source>
</evidence>
<accession>A0A918CBW9</accession>
<reference evidence="1" key="1">
    <citation type="journal article" date="2014" name="Int. J. Syst. Evol. Microbiol.">
        <title>Complete genome sequence of Corynebacterium casei LMG S-19264T (=DSM 44701T), isolated from a smear-ripened cheese.</title>
        <authorList>
            <consortium name="US DOE Joint Genome Institute (JGI-PGF)"/>
            <person name="Walter F."/>
            <person name="Albersmeier A."/>
            <person name="Kalinowski J."/>
            <person name="Ruckert C."/>
        </authorList>
    </citation>
    <scope>NUCLEOTIDE SEQUENCE</scope>
    <source>
        <strain evidence="1">JCM 31311</strain>
    </source>
</reference>
<keyword evidence="2" id="KW-1185">Reference proteome</keyword>
<dbReference type="EMBL" id="BMQL01000015">
    <property type="protein sequence ID" value="GGR13419.1"/>
    <property type="molecule type" value="Genomic_DNA"/>
</dbReference>
<protein>
    <submittedName>
        <fullName evidence="1">Uncharacterized protein</fullName>
    </submittedName>
</protein>
<gene>
    <name evidence="1" type="ORF">GCM10008957_27970</name>
</gene>
<name>A0A918CBW9_9DEIO</name>
<evidence type="ECO:0000313" key="1">
    <source>
        <dbReference type="EMBL" id="GGR13419.1"/>
    </source>
</evidence>
<dbReference type="Proteomes" id="UP000603865">
    <property type="component" value="Unassembled WGS sequence"/>
</dbReference>
<comment type="caution">
    <text evidence="1">The sequence shown here is derived from an EMBL/GenBank/DDBJ whole genome shotgun (WGS) entry which is preliminary data.</text>
</comment>
<sequence length="78" mass="8827">MWEDTTAQQCFTQGHLRLILRVRLRLRHLIPFEILPRHERANAIKVQGRNYGNSGTAMRSGRLDVGGSSNLRAAELAT</sequence>
<organism evidence="1 2">
    <name type="scientific">Deinococcus ruber</name>
    <dbReference type="NCBI Taxonomy" id="1848197"/>
    <lineage>
        <taxon>Bacteria</taxon>
        <taxon>Thermotogati</taxon>
        <taxon>Deinococcota</taxon>
        <taxon>Deinococci</taxon>
        <taxon>Deinococcales</taxon>
        <taxon>Deinococcaceae</taxon>
        <taxon>Deinococcus</taxon>
    </lineage>
</organism>
<reference evidence="1" key="2">
    <citation type="submission" date="2020-09" db="EMBL/GenBank/DDBJ databases">
        <authorList>
            <person name="Sun Q."/>
            <person name="Ohkuma M."/>
        </authorList>
    </citation>
    <scope>NUCLEOTIDE SEQUENCE</scope>
    <source>
        <strain evidence="1">JCM 31311</strain>
    </source>
</reference>
<proteinExistence type="predicted"/>
<dbReference type="AlphaFoldDB" id="A0A918CBW9"/>